<organism evidence="11 12">
    <name type="scientific">Ignatzschineria ureiclastica</name>
    <dbReference type="NCBI Taxonomy" id="472582"/>
    <lineage>
        <taxon>Bacteria</taxon>
        <taxon>Pseudomonadati</taxon>
        <taxon>Pseudomonadota</taxon>
        <taxon>Gammaproteobacteria</taxon>
        <taxon>Cardiobacteriales</taxon>
        <taxon>Ignatzschineriaceae</taxon>
        <taxon>Ignatzschineria</taxon>
    </lineage>
</organism>
<evidence type="ECO:0000256" key="7">
    <source>
        <dbReference type="ARBA" id="ARBA00023136"/>
    </source>
</evidence>
<dbReference type="Proteomes" id="UP000245020">
    <property type="component" value="Unassembled WGS sequence"/>
</dbReference>
<evidence type="ECO:0000256" key="6">
    <source>
        <dbReference type="ARBA" id="ARBA00022989"/>
    </source>
</evidence>
<evidence type="ECO:0000313" key="11">
    <source>
        <dbReference type="EMBL" id="PWD81008.1"/>
    </source>
</evidence>
<feature type="domain" description="Na+/H+ antiporter NhaC-like C-terminal" evidence="10">
    <location>
        <begin position="168"/>
        <end position="462"/>
    </location>
</feature>
<comment type="caution">
    <text evidence="11">The sequence shown here is derived from an EMBL/GenBank/DDBJ whole genome shotgun (WGS) entry which is preliminary data.</text>
</comment>
<dbReference type="PANTHER" id="PTHR33451">
    <property type="entry name" value="MALATE-2H(+)/NA(+)-LACTATE ANTIPORTER"/>
    <property type="match status" value="1"/>
</dbReference>
<sequence>MSIEVSPVEAVPTRMPTLIEALIPIVFMMFALVVGIFFWGVSPHIPLLLSVCVAILVAMRLGFKWKAIETGMLDAVRLALQAIVILIVIGTIIASWIAGGIVPTLIYYGLNLLAPEYFLVAACAICCIISIASGNAWTAAGTIGIAIMGIGFGLGIPAEMVAGAVISGAYFGDKISPLSESTNLAPGIVGVDLFEHIRYMLYTTIPALVISLILFTILGFTISADFSNTAATNFTLQQDLKDIFVISPWLLLVPASIIIVMIFRIPAFPGLMMGSILGVLCAIFVQGAEPSMVLTALYDGYSIQVANETLNELLNNGGIVSVFATVSLVIIAMCFGGILEFTGIFQTIVFSIVKLAKTTRSLIITTVVTCITGNIVGCDQYMSIIIPGRMYAEEYRKRGIKGKVLSRTLEDAGTMTSPLIPWNTCGAFMATTLGVATFSYLPYTFLCLLSPVIAIVYAVTGFTIEYYEDGEAPKKVRRFRMAKRI</sequence>
<dbReference type="Pfam" id="PF03553">
    <property type="entry name" value="Na_H_antiporter"/>
    <property type="match status" value="1"/>
</dbReference>
<dbReference type="RefSeq" id="WP_109189655.1">
    <property type="nucleotide sequence ID" value="NZ_BMYA01000002.1"/>
</dbReference>
<feature type="transmembrane region" description="Helical" evidence="9">
    <location>
        <begin position="318"/>
        <end position="341"/>
    </location>
</feature>
<dbReference type="EMBL" id="QEWQ01000004">
    <property type="protein sequence ID" value="PWD81008.1"/>
    <property type="molecule type" value="Genomic_DNA"/>
</dbReference>
<gene>
    <name evidence="11" type="primary">nhaC</name>
    <name evidence="11" type="ORF">DC083_07880</name>
</gene>
<feature type="transmembrane region" description="Helical" evidence="9">
    <location>
        <begin position="75"/>
        <end position="97"/>
    </location>
</feature>
<evidence type="ECO:0000256" key="3">
    <source>
        <dbReference type="ARBA" id="ARBA00022449"/>
    </source>
</evidence>
<proteinExistence type="inferred from homology"/>
<keyword evidence="6 9" id="KW-1133">Transmembrane helix</keyword>
<keyword evidence="2" id="KW-0813">Transport</keyword>
<evidence type="ECO:0000259" key="10">
    <source>
        <dbReference type="Pfam" id="PF03553"/>
    </source>
</evidence>
<feature type="transmembrane region" description="Helical" evidence="9">
    <location>
        <begin position="117"/>
        <end position="138"/>
    </location>
</feature>
<keyword evidence="7 9" id="KW-0472">Membrane</keyword>
<keyword evidence="4" id="KW-1003">Cell membrane</keyword>
<dbReference type="AlphaFoldDB" id="A0A2U2AEB5"/>
<keyword evidence="3" id="KW-0050">Antiport</keyword>
<name>A0A2U2AEB5_9GAMM</name>
<feature type="transmembrane region" description="Helical" evidence="9">
    <location>
        <begin position="362"/>
        <end position="386"/>
    </location>
</feature>
<feature type="transmembrane region" description="Helical" evidence="9">
    <location>
        <begin position="21"/>
        <end position="39"/>
    </location>
</feature>
<evidence type="ECO:0000256" key="4">
    <source>
        <dbReference type="ARBA" id="ARBA00022475"/>
    </source>
</evidence>
<dbReference type="InterPro" id="IPR052180">
    <property type="entry name" value="NhaC_Na-H+_Antiporter"/>
</dbReference>
<keyword evidence="12" id="KW-1185">Reference proteome</keyword>
<comment type="similarity">
    <text evidence="8">Belongs to the NhaC Na(+)/H(+) (TC 2.A.35) antiporter family.</text>
</comment>
<evidence type="ECO:0000256" key="2">
    <source>
        <dbReference type="ARBA" id="ARBA00022448"/>
    </source>
</evidence>
<keyword evidence="5 9" id="KW-0812">Transmembrane</keyword>
<dbReference type="GO" id="GO:0005886">
    <property type="term" value="C:plasma membrane"/>
    <property type="evidence" value="ECO:0007669"/>
    <property type="project" value="UniProtKB-SubCell"/>
</dbReference>
<dbReference type="InterPro" id="IPR018461">
    <property type="entry name" value="Na/H_Antiport_NhaC-like_C"/>
</dbReference>
<feature type="transmembrane region" description="Helical" evidence="9">
    <location>
        <begin position="275"/>
        <end position="298"/>
    </location>
</feature>
<dbReference type="PANTHER" id="PTHR33451:SF3">
    <property type="entry name" value="MALATE-2H(+)_NA(+)-LACTATE ANTIPORTER"/>
    <property type="match status" value="1"/>
</dbReference>
<comment type="subcellular location">
    <subcellularLocation>
        <location evidence="1">Cell membrane</location>
        <topology evidence="1">Multi-pass membrane protein</topology>
    </subcellularLocation>
</comment>
<dbReference type="InterPro" id="IPR004770">
    <property type="entry name" value="Na/H_antiport_NhaC"/>
</dbReference>
<feature type="transmembrane region" description="Helical" evidence="9">
    <location>
        <begin position="199"/>
        <end position="223"/>
    </location>
</feature>
<dbReference type="NCBIfam" id="TIGR00931">
    <property type="entry name" value="antiport_nhaC"/>
    <property type="match status" value="1"/>
</dbReference>
<evidence type="ECO:0000256" key="5">
    <source>
        <dbReference type="ARBA" id="ARBA00022692"/>
    </source>
</evidence>
<evidence type="ECO:0000256" key="1">
    <source>
        <dbReference type="ARBA" id="ARBA00004651"/>
    </source>
</evidence>
<feature type="transmembrane region" description="Helical" evidence="9">
    <location>
        <begin position="443"/>
        <end position="467"/>
    </location>
</feature>
<accession>A0A2U2AEB5</accession>
<evidence type="ECO:0000256" key="8">
    <source>
        <dbReference type="ARBA" id="ARBA00038435"/>
    </source>
</evidence>
<evidence type="ECO:0000313" key="12">
    <source>
        <dbReference type="Proteomes" id="UP000245020"/>
    </source>
</evidence>
<protein>
    <submittedName>
        <fullName evidence="11">Na+/H+ antiporter NhaC</fullName>
    </submittedName>
</protein>
<feature type="transmembrane region" description="Helical" evidence="9">
    <location>
        <begin position="45"/>
        <end position="63"/>
    </location>
</feature>
<feature type="transmembrane region" description="Helical" evidence="9">
    <location>
        <begin position="243"/>
        <end position="263"/>
    </location>
</feature>
<dbReference type="OrthoDB" id="9762978at2"/>
<dbReference type="GO" id="GO:0015297">
    <property type="term" value="F:antiporter activity"/>
    <property type="evidence" value="ECO:0007669"/>
    <property type="project" value="UniProtKB-KW"/>
</dbReference>
<reference evidence="12" key="1">
    <citation type="submission" date="2018-05" db="EMBL/GenBank/DDBJ databases">
        <title>Ignatzschineria dubaiensis sp. nov., isolated from necrotic foot tissues of dromedaries (Camelus dromedarius) and associated maggots in Dubai, United Arab Emirates.</title>
        <authorList>
            <person name="Tsang C.C."/>
            <person name="Tang J.Y.M."/>
            <person name="Fong J.Y.H."/>
            <person name="Kinne J."/>
            <person name="Lee H.H."/>
            <person name="Joseph M."/>
            <person name="Jose S."/>
            <person name="Schuster R.K."/>
            <person name="Tang Y."/>
            <person name="Sivakumar S."/>
            <person name="Chen J.H.K."/>
            <person name="Teng J.L.L."/>
            <person name="Lau S.K.P."/>
            <person name="Wernery U."/>
            <person name="Woo P.C.Y."/>
        </authorList>
    </citation>
    <scope>NUCLEOTIDE SEQUENCE [LARGE SCALE GENOMIC DNA]</scope>
    <source>
        <strain evidence="12">KCTC 22644</strain>
    </source>
</reference>
<evidence type="ECO:0000256" key="9">
    <source>
        <dbReference type="SAM" id="Phobius"/>
    </source>
</evidence>